<name>A0A9P5SU94_9FUNG</name>
<organism evidence="2 3">
    <name type="scientific">Podila minutissima</name>
    <dbReference type="NCBI Taxonomy" id="64525"/>
    <lineage>
        <taxon>Eukaryota</taxon>
        <taxon>Fungi</taxon>
        <taxon>Fungi incertae sedis</taxon>
        <taxon>Mucoromycota</taxon>
        <taxon>Mortierellomycotina</taxon>
        <taxon>Mortierellomycetes</taxon>
        <taxon>Mortierellales</taxon>
        <taxon>Mortierellaceae</taxon>
        <taxon>Podila</taxon>
    </lineage>
</organism>
<feature type="region of interest" description="Disordered" evidence="1">
    <location>
        <begin position="17"/>
        <end position="74"/>
    </location>
</feature>
<gene>
    <name evidence="2" type="ORF">BG006_010233</name>
</gene>
<feature type="region of interest" description="Disordered" evidence="1">
    <location>
        <begin position="213"/>
        <end position="258"/>
    </location>
</feature>
<evidence type="ECO:0000313" key="2">
    <source>
        <dbReference type="EMBL" id="KAF9338123.1"/>
    </source>
</evidence>
<feature type="compositionally biased region" description="Low complexity" evidence="1">
    <location>
        <begin position="164"/>
        <end position="185"/>
    </location>
</feature>
<dbReference type="Proteomes" id="UP000696485">
    <property type="component" value="Unassembled WGS sequence"/>
</dbReference>
<feature type="region of interest" description="Disordered" evidence="1">
    <location>
        <begin position="337"/>
        <end position="385"/>
    </location>
</feature>
<feature type="compositionally biased region" description="Polar residues" evidence="1">
    <location>
        <begin position="129"/>
        <end position="155"/>
    </location>
</feature>
<feature type="compositionally biased region" description="Low complexity" evidence="1">
    <location>
        <begin position="21"/>
        <end position="53"/>
    </location>
</feature>
<comment type="caution">
    <text evidence="2">The sequence shown here is derived from an EMBL/GenBank/DDBJ whole genome shotgun (WGS) entry which is preliminary data.</text>
</comment>
<dbReference type="AlphaFoldDB" id="A0A9P5SU94"/>
<evidence type="ECO:0000256" key="1">
    <source>
        <dbReference type="SAM" id="MobiDB-lite"/>
    </source>
</evidence>
<accession>A0A9P5SU94</accession>
<feature type="compositionally biased region" description="Polar residues" evidence="1">
    <location>
        <begin position="235"/>
        <end position="246"/>
    </location>
</feature>
<feature type="compositionally biased region" description="Low complexity" evidence="1">
    <location>
        <begin position="221"/>
        <end position="234"/>
    </location>
</feature>
<feature type="compositionally biased region" description="Polar residues" evidence="1">
    <location>
        <begin position="337"/>
        <end position="349"/>
    </location>
</feature>
<feature type="region of interest" description="Disordered" evidence="1">
    <location>
        <begin position="87"/>
        <end position="197"/>
    </location>
</feature>
<sequence>MCSLTVVTRPRALTLDSAQKTESTAANTNTPSTTTTTFSSTTSIVITDSTTSSNLTTPVEKHRRHQSENGTHSGLVHGILEALRDEPESKVLSSSNQEEHKDSGAAKDDKEQPPLPIQTESAPVPAAKTTANKAPQRLSINTSTAIIPPRSSSALESGVPTAKTPTDTAISPAATSASSNSLLSPVTPSKKSRRSSNLLGKLVPKFLQTSFAAGSGGGSGSSPRSAHPSTSSLSKASTPLVTRPTRSSTFSGSESTSEAVKNITLPVLPMIPPLILEINEMEICSPDATSPTAVAEPEAYLECLRSDSGIPTPPLSARRSSCSSDVSKRSNLSMVYSMSSVDPTESSSRIEGIAEEKSEDLTRQEKQQLKEQEQEQEQEPAHLPYTIDENCDDDFFLNSIEEHSSTSTATAVATPVFNIDDLDVIHARPVWHGITVVLGDRIPNLTGGFPIGTLFFASVTPLQVLLDSRGRIAYHCRVGRKEISSA</sequence>
<feature type="compositionally biased region" description="Low complexity" evidence="1">
    <location>
        <begin position="247"/>
        <end position="258"/>
    </location>
</feature>
<feature type="compositionally biased region" description="Basic and acidic residues" evidence="1">
    <location>
        <begin position="352"/>
        <end position="373"/>
    </location>
</feature>
<keyword evidence="3" id="KW-1185">Reference proteome</keyword>
<evidence type="ECO:0000313" key="3">
    <source>
        <dbReference type="Proteomes" id="UP000696485"/>
    </source>
</evidence>
<dbReference type="EMBL" id="JAAAUY010000008">
    <property type="protein sequence ID" value="KAF9338123.1"/>
    <property type="molecule type" value="Genomic_DNA"/>
</dbReference>
<protein>
    <submittedName>
        <fullName evidence="2">Uncharacterized protein</fullName>
    </submittedName>
</protein>
<reference evidence="2" key="1">
    <citation type="journal article" date="2020" name="Fungal Divers.">
        <title>Resolving the Mortierellaceae phylogeny through synthesis of multi-gene phylogenetics and phylogenomics.</title>
        <authorList>
            <person name="Vandepol N."/>
            <person name="Liber J."/>
            <person name="Desiro A."/>
            <person name="Na H."/>
            <person name="Kennedy M."/>
            <person name="Barry K."/>
            <person name="Grigoriev I.V."/>
            <person name="Miller A.N."/>
            <person name="O'Donnell K."/>
            <person name="Stajich J.E."/>
            <person name="Bonito G."/>
        </authorList>
    </citation>
    <scope>NUCLEOTIDE SEQUENCE</scope>
    <source>
        <strain evidence="2">NVP1</strain>
    </source>
</reference>
<feature type="compositionally biased region" description="Basic and acidic residues" evidence="1">
    <location>
        <begin position="97"/>
        <end position="112"/>
    </location>
</feature>
<proteinExistence type="predicted"/>